<dbReference type="InterPro" id="IPR001343">
    <property type="entry name" value="Hemolysn_Ca-bd"/>
</dbReference>
<dbReference type="Proteomes" id="UP001162834">
    <property type="component" value="Chromosome"/>
</dbReference>
<dbReference type="Gene3D" id="2.150.10.10">
    <property type="entry name" value="Serralysin-like metalloprotease, C-terminal"/>
    <property type="match status" value="4"/>
</dbReference>
<evidence type="ECO:0008006" key="7">
    <source>
        <dbReference type="Google" id="ProtNLM"/>
    </source>
</evidence>
<dbReference type="InterPro" id="IPR018511">
    <property type="entry name" value="Hemolysin-typ_Ca-bd_CS"/>
</dbReference>
<feature type="signal peptide" evidence="4">
    <location>
        <begin position="1"/>
        <end position="17"/>
    </location>
</feature>
<organism evidence="5 6">
    <name type="scientific">Capillimicrobium parvum</name>
    <dbReference type="NCBI Taxonomy" id="2884022"/>
    <lineage>
        <taxon>Bacteria</taxon>
        <taxon>Bacillati</taxon>
        <taxon>Actinomycetota</taxon>
        <taxon>Thermoleophilia</taxon>
        <taxon>Solirubrobacterales</taxon>
        <taxon>Capillimicrobiaceae</taxon>
        <taxon>Capillimicrobium</taxon>
    </lineage>
</organism>
<gene>
    <name evidence="5" type="ORF">DSM104329_00868</name>
</gene>
<keyword evidence="6" id="KW-1185">Reference proteome</keyword>
<keyword evidence="2" id="KW-0964">Secreted</keyword>
<dbReference type="KEGG" id="sbae:DSM104329_00868"/>
<dbReference type="SUPFAM" id="SSF51120">
    <property type="entry name" value="beta-Roll"/>
    <property type="match status" value="5"/>
</dbReference>
<dbReference type="InterPro" id="IPR050557">
    <property type="entry name" value="RTX_toxin/Mannuronan_C5-epim"/>
</dbReference>
<reference evidence="5" key="1">
    <citation type="journal article" date="2022" name="Int. J. Syst. Evol. Microbiol.">
        <title>Pseudomonas aegrilactucae sp. nov. and Pseudomonas morbosilactucae sp. nov., pathogens causing bacterial rot of lettuce in Japan.</title>
        <authorList>
            <person name="Sawada H."/>
            <person name="Fujikawa T."/>
            <person name="Satou M."/>
        </authorList>
    </citation>
    <scope>NUCLEOTIDE SEQUENCE</scope>
    <source>
        <strain evidence="5">0166_1</strain>
    </source>
</reference>
<evidence type="ECO:0000256" key="3">
    <source>
        <dbReference type="SAM" id="MobiDB-lite"/>
    </source>
</evidence>
<dbReference type="Pfam" id="PF00353">
    <property type="entry name" value="HemolysinCabind"/>
    <property type="match status" value="6"/>
</dbReference>
<sequence>MAGVVVAALLASAPAVAGAATAKIRNGTLTYTAAPGEANVLSVKFASGAFVLSDSGALITPGTGCTARAPAHLVTCSAVDLDGIGAALGDGGDALKVDASVPLGVAALGGAGDDVLRGGPQADSLSGGPGADRLDGAAGADVLRGGDDVDTADYSTRTQAVGVTLDAVAGDGEAGEGDLVDSTVENVTGGAGPDVLVGDAHANRLLGGGGDDTLQGMGGADVLDGGGGGNTATYRERTGPVVASLDDVANDGAPGEKDLLTRVQNLVGGTGADTLTGSANANRLDGGPGADRLDALAGPDTVRGGTGSDVVLLGTGNDAFDWLPGDSSDVVEGQGDNDTLRFSGANIGEHFDLSANGGRLRLLRDVGNVSMDVGGVEQVDLRAAGGADAIAVHDLAGTNVKSVRLDLAAGGMPDAGDGQPDVVDVAGTNGIDAIAVGTAGDETVVSGLPAPVAVAHADDPGDVLRVDGAGGSDAVVADSAPMPVAVLGGDGTDTVTALGTGGPDAFTLSPQAPEVLVSRTDLRLSVQAERLAVQGLGGDDSILAGNGIAGLGIALTLDGAAGSDTIQGSDGADTILGGDDADTIRGGRGGDLALLGAGDDSFGWAPGDGSDTVEGQAGADTLRFDGANIAEIIDLSANGGRLRLTRNVASVVMDVDGAERIDVHALGGADALSVHDLTGTAVTDATFDLAAFGTTMGDGQADTVNVDATQGADVATVAGDASGVAVAGLASRVSIVGQEAALDTLAVRLLAGDDVLDASGLAADGIRLSGAGGDGDDVLIGSAGADALFGDAGDDVLIGGPGNDALDGGPGDNIVIQD</sequence>
<dbReference type="PRINTS" id="PR00313">
    <property type="entry name" value="CABNDNGRPT"/>
</dbReference>
<dbReference type="PANTHER" id="PTHR38340">
    <property type="entry name" value="S-LAYER PROTEIN"/>
    <property type="match status" value="1"/>
</dbReference>
<evidence type="ECO:0000313" key="6">
    <source>
        <dbReference type="Proteomes" id="UP001162834"/>
    </source>
</evidence>
<name>A0A9E6XU28_9ACTN</name>
<feature type="chain" id="PRO_5039109899" description="Calcium-binding protein" evidence="4">
    <location>
        <begin position="18"/>
        <end position="818"/>
    </location>
</feature>
<dbReference type="GO" id="GO:0005576">
    <property type="term" value="C:extracellular region"/>
    <property type="evidence" value="ECO:0007669"/>
    <property type="project" value="UniProtKB-SubCell"/>
</dbReference>
<dbReference type="InterPro" id="IPR011049">
    <property type="entry name" value="Serralysin-like_metalloprot_C"/>
</dbReference>
<protein>
    <recommendedName>
        <fullName evidence="7">Calcium-binding protein</fullName>
    </recommendedName>
</protein>
<accession>A0A9E6XU28</accession>
<keyword evidence="4" id="KW-0732">Signal</keyword>
<evidence type="ECO:0000256" key="2">
    <source>
        <dbReference type="ARBA" id="ARBA00022525"/>
    </source>
</evidence>
<dbReference type="EMBL" id="CP087164">
    <property type="protein sequence ID" value="UGS34490.1"/>
    <property type="molecule type" value="Genomic_DNA"/>
</dbReference>
<dbReference type="PROSITE" id="PS00330">
    <property type="entry name" value="HEMOLYSIN_CALCIUM"/>
    <property type="match status" value="2"/>
</dbReference>
<dbReference type="GO" id="GO:0005509">
    <property type="term" value="F:calcium ion binding"/>
    <property type="evidence" value="ECO:0007669"/>
    <property type="project" value="InterPro"/>
</dbReference>
<comment type="subcellular location">
    <subcellularLocation>
        <location evidence="1">Secreted</location>
    </subcellularLocation>
</comment>
<evidence type="ECO:0000256" key="1">
    <source>
        <dbReference type="ARBA" id="ARBA00004613"/>
    </source>
</evidence>
<evidence type="ECO:0000256" key="4">
    <source>
        <dbReference type="SAM" id="SignalP"/>
    </source>
</evidence>
<dbReference type="PANTHER" id="PTHR38340:SF1">
    <property type="entry name" value="S-LAYER PROTEIN"/>
    <property type="match status" value="1"/>
</dbReference>
<evidence type="ECO:0000313" key="5">
    <source>
        <dbReference type="EMBL" id="UGS34490.1"/>
    </source>
</evidence>
<proteinExistence type="predicted"/>
<dbReference type="AlphaFoldDB" id="A0A9E6XU28"/>
<feature type="region of interest" description="Disordered" evidence="3">
    <location>
        <begin position="117"/>
        <end position="138"/>
    </location>
</feature>